<dbReference type="Proteomes" id="UP000492821">
    <property type="component" value="Unassembled WGS sequence"/>
</dbReference>
<dbReference type="InterPro" id="IPR050502">
    <property type="entry name" value="Euk_RNA-bind_prot"/>
</dbReference>
<dbReference type="Pfam" id="PF00076">
    <property type="entry name" value="RRM_1"/>
    <property type="match status" value="1"/>
</dbReference>
<dbReference type="InterPro" id="IPR000504">
    <property type="entry name" value="RRM_dom"/>
</dbReference>
<evidence type="ECO:0000313" key="6">
    <source>
        <dbReference type="WBParaSite" id="Pan_g11134.t1"/>
    </source>
</evidence>
<keyword evidence="1 2" id="KW-0694">RNA-binding</keyword>
<evidence type="ECO:0000256" key="3">
    <source>
        <dbReference type="SAM" id="MobiDB-lite"/>
    </source>
</evidence>
<evidence type="ECO:0000313" key="5">
    <source>
        <dbReference type="Proteomes" id="UP000492821"/>
    </source>
</evidence>
<dbReference type="Gene3D" id="3.30.70.330">
    <property type="match status" value="1"/>
</dbReference>
<dbReference type="PROSITE" id="PS50102">
    <property type="entry name" value="RRM"/>
    <property type="match status" value="1"/>
</dbReference>
<reference evidence="5" key="1">
    <citation type="journal article" date="2013" name="Genetics">
        <title>The draft genome and transcriptome of Panagrellus redivivus are shaped by the harsh demands of a free-living lifestyle.</title>
        <authorList>
            <person name="Srinivasan J."/>
            <person name="Dillman A.R."/>
            <person name="Macchietto M.G."/>
            <person name="Heikkinen L."/>
            <person name="Lakso M."/>
            <person name="Fracchia K.M."/>
            <person name="Antoshechkin I."/>
            <person name="Mortazavi A."/>
            <person name="Wong G."/>
            <person name="Sternberg P.W."/>
        </authorList>
    </citation>
    <scope>NUCLEOTIDE SEQUENCE [LARGE SCALE GENOMIC DNA]</scope>
    <source>
        <strain evidence="5">MT8872</strain>
    </source>
</reference>
<dbReference type="WBParaSite" id="Pan_g11134.t1">
    <property type="protein sequence ID" value="Pan_g11134.t1"/>
    <property type="gene ID" value="Pan_g11134"/>
</dbReference>
<evidence type="ECO:0000256" key="2">
    <source>
        <dbReference type="PROSITE-ProRule" id="PRU00176"/>
    </source>
</evidence>
<dbReference type="InterPro" id="IPR012677">
    <property type="entry name" value="Nucleotide-bd_a/b_plait_sf"/>
</dbReference>
<dbReference type="SMART" id="SM00360">
    <property type="entry name" value="RRM"/>
    <property type="match status" value="1"/>
</dbReference>
<name>A0A7E4UQ69_PANRE</name>
<dbReference type="PANTHER" id="PTHR48025">
    <property type="entry name" value="OS02G0815200 PROTEIN"/>
    <property type="match status" value="1"/>
</dbReference>
<evidence type="ECO:0000256" key="1">
    <source>
        <dbReference type="ARBA" id="ARBA00022884"/>
    </source>
</evidence>
<dbReference type="GO" id="GO:0005634">
    <property type="term" value="C:nucleus"/>
    <property type="evidence" value="ECO:0007669"/>
    <property type="project" value="TreeGrafter"/>
</dbReference>
<dbReference type="SUPFAM" id="SSF54928">
    <property type="entry name" value="RNA-binding domain, RBD"/>
    <property type="match status" value="1"/>
</dbReference>
<sequence>MVKLFVGNLAENVDSHRLRNLFLGVVQVQECDVLKNFAFVHVATDEDATIAIEKLNKTTLEGREIHIERSTSRLRKEPGMSDKCFTCGALDHKTPQCPMEQSRRKKRPGEDDSTASPSSAKRAAPAPTNGSSCWGYTVGAAAAPVVVANGGDDAELPCPSNPELRTLYEQYIDSRSRYHFFRDRLSKELSLQPNGAPVAAAVIPGIAPNPVNLGRVDLTRASAPTPYAVPAAAPQAVIQAAPVYPGAQQTPSYGVAAAAAAAAAAAPVYRPGAVSAYPGVAPPVSVPAASYPGAQPQQPIAYAAPQYAPVSYATASATAAAPAPVNSYQAAYGRPAAASAYSTSYNSAAR</sequence>
<evidence type="ECO:0000259" key="4">
    <source>
        <dbReference type="PROSITE" id="PS50102"/>
    </source>
</evidence>
<feature type="compositionally biased region" description="Low complexity" evidence="3">
    <location>
        <begin position="115"/>
        <end position="127"/>
    </location>
</feature>
<dbReference type="InterPro" id="IPR035979">
    <property type="entry name" value="RBD_domain_sf"/>
</dbReference>
<proteinExistence type="predicted"/>
<organism evidence="5 6">
    <name type="scientific">Panagrellus redivivus</name>
    <name type="common">Microworm</name>
    <dbReference type="NCBI Taxonomy" id="6233"/>
    <lineage>
        <taxon>Eukaryota</taxon>
        <taxon>Metazoa</taxon>
        <taxon>Ecdysozoa</taxon>
        <taxon>Nematoda</taxon>
        <taxon>Chromadorea</taxon>
        <taxon>Rhabditida</taxon>
        <taxon>Tylenchina</taxon>
        <taxon>Panagrolaimomorpha</taxon>
        <taxon>Panagrolaimoidea</taxon>
        <taxon>Panagrolaimidae</taxon>
        <taxon>Panagrellus</taxon>
    </lineage>
</organism>
<accession>A0A7E4UQ69</accession>
<dbReference type="AlphaFoldDB" id="A0A7E4UQ69"/>
<keyword evidence="5" id="KW-1185">Reference proteome</keyword>
<dbReference type="GO" id="GO:0003729">
    <property type="term" value="F:mRNA binding"/>
    <property type="evidence" value="ECO:0007669"/>
    <property type="project" value="TreeGrafter"/>
</dbReference>
<protein>
    <submittedName>
        <fullName evidence="6">RRM domain-containing protein</fullName>
    </submittedName>
</protein>
<reference evidence="6" key="2">
    <citation type="submission" date="2020-10" db="UniProtKB">
        <authorList>
            <consortium name="WormBaseParasite"/>
        </authorList>
    </citation>
    <scope>IDENTIFICATION</scope>
</reference>
<dbReference type="PANTHER" id="PTHR48025:SF26">
    <property type="entry name" value="HETEROGENEOUS NUCLEAR RIBONUCLEOPROTEIN M-RELATED"/>
    <property type="match status" value="1"/>
</dbReference>
<feature type="domain" description="RRM" evidence="4">
    <location>
        <begin position="2"/>
        <end position="72"/>
    </location>
</feature>
<feature type="region of interest" description="Disordered" evidence="3">
    <location>
        <begin position="95"/>
        <end position="129"/>
    </location>
</feature>